<dbReference type="AlphaFoldDB" id="A0A1F8EYH9"/>
<comment type="caution">
    <text evidence="1">The sequence shown here is derived from an EMBL/GenBank/DDBJ whole genome shotgun (WGS) entry which is preliminary data.</text>
</comment>
<proteinExistence type="predicted"/>
<name>A0A1F8EYH9_9BACT</name>
<organism evidence="1 2">
    <name type="scientific">Candidatus Yanofskybacteria bacterium RIFCSPHIGHO2_01_FULL_44_22</name>
    <dbReference type="NCBI Taxonomy" id="1802669"/>
    <lineage>
        <taxon>Bacteria</taxon>
        <taxon>Candidatus Yanofskyibacteriota</taxon>
    </lineage>
</organism>
<evidence type="ECO:0000313" key="1">
    <source>
        <dbReference type="EMBL" id="OGN05932.1"/>
    </source>
</evidence>
<protein>
    <submittedName>
        <fullName evidence="1">Uncharacterized protein</fullName>
    </submittedName>
</protein>
<sequence length="148" mass="17340">MHKIDLHGNNGECYSKPGKTKKAKCGICGAQMNVERNVLNSTTLKEILLKIKRKYDWFICPYFYENWHRTINDLKTDILGLEDETNDIMKCQSKLKKELGVAPKKWEVRIEFLKGEICCMKETLDYFKKEKNKAKKKIIAILKTHTAR</sequence>
<evidence type="ECO:0000313" key="2">
    <source>
        <dbReference type="Proteomes" id="UP000177419"/>
    </source>
</evidence>
<dbReference type="Proteomes" id="UP000177419">
    <property type="component" value="Unassembled WGS sequence"/>
</dbReference>
<reference evidence="1 2" key="1">
    <citation type="journal article" date="2016" name="Nat. Commun.">
        <title>Thousands of microbial genomes shed light on interconnected biogeochemical processes in an aquifer system.</title>
        <authorList>
            <person name="Anantharaman K."/>
            <person name="Brown C.T."/>
            <person name="Hug L.A."/>
            <person name="Sharon I."/>
            <person name="Castelle C.J."/>
            <person name="Probst A.J."/>
            <person name="Thomas B.C."/>
            <person name="Singh A."/>
            <person name="Wilkins M.J."/>
            <person name="Karaoz U."/>
            <person name="Brodie E.L."/>
            <person name="Williams K.H."/>
            <person name="Hubbard S.S."/>
            <person name="Banfield J.F."/>
        </authorList>
    </citation>
    <scope>NUCLEOTIDE SEQUENCE [LARGE SCALE GENOMIC DNA]</scope>
</reference>
<dbReference type="EMBL" id="MGJJ01000002">
    <property type="protein sequence ID" value="OGN05932.1"/>
    <property type="molecule type" value="Genomic_DNA"/>
</dbReference>
<accession>A0A1F8EYH9</accession>
<gene>
    <name evidence="1" type="ORF">A2746_02445</name>
</gene>